<name>A0A5N5TL13_9CRUS</name>
<protein>
    <submittedName>
        <fullName evidence="2">Diphthine methyl ester synthase</fullName>
    </submittedName>
</protein>
<dbReference type="InterPro" id="IPR014777">
    <property type="entry name" value="4pyrrole_Mease_sub1"/>
</dbReference>
<dbReference type="GO" id="GO:0008168">
    <property type="term" value="F:methyltransferase activity"/>
    <property type="evidence" value="ECO:0007669"/>
    <property type="project" value="InterPro"/>
</dbReference>
<evidence type="ECO:0000256" key="1">
    <source>
        <dbReference type="PIRSR" id="PIRSR036432-1"/>
    </source>
</evidence>
<dbReference type="PANTHER" id="PTHR10882">
    <property type="entry name" value="DIPHTHINE SYNTHASE"/>
    <property type="match status" value="1"/>
</dbReference>
<dbReference type="UniPathway" id="UPA00559"/>
<feature type="binding site" evidence="1">
    <location>
        <position position="127"/>
    </location>
    <ligand>
        <name>S-adenosyl-L-methionine</name>
        <dbReference type="ChEBI" id="CHEBI:59789"/>
    </ligand>
</feature>
<dbReference type="OrthoDB" id="2516at2759"/>
<gene>
    <name evidence="2" type="primary">DPH5</name>
    <name evidence="2" type="ORF">Anas_07090</name>
</gene>
<dbReference type="InterPro" id="IPR004551">
    <property type="entry name" value="Dphthn_synthase"/>
</dbReference>
<feature type="binding site" evidence="1">
    <location>
        <position position="51"/>
    </location>
    <ligand>
        <name>S-adenosyl-L-methionine</name>
        <dbReference type="ChEBI" id="CHEBI:59789"/>
    </ligand>
</feature>
<feature type="binding site" evidence="1">
    <location>
        <position position="48"/>
    </location>
    <ligand>
        <name>S-adenosyl-L-methionine</name>
        <dbReference type="ChEBI" id="CHEBI:59789"/>
    </ligand>
</feature>
<dbReference type="EMBL" id="SEYY01000631">
    <property type="protein sequence ID" value="KAB7506836.1"/>
    <property type="molecule type" value="Genomic_DNA"/>
</dbReference>
<accession>A0A5N5TL13</accession>
<sequence length="231" mass="25359">MLGGKDKLQSFFEKDIVEVDRETVEQQSAEILDHLKNGESVSFLVVGDPFGATTHTDIILRSLSKANNIVIANNASIINSIGISGLKPSKFGGIVSIPFWSESYKPSSFYSKIVANCEIGLHTLCLLDIQVKEQSIENLMKGRKIYEKPKFMSVSVAAQQLLSCQANYCGESHALINEDSVVVCLLRIGTEFESIRVSKLGDLPSLDYGPPLHSLIIVGEIDEEELLSNKI</sequence>
<dbReference type="GO" id="GO:0017183">
    <property type="term" value="P:protein histidyl modification to diphthamide"/>
    <property type="evidence" value="ECO:0007669"/>
    <property type="project" value="UniProtKB-UniPathway"/>
</dbReference>
<dbReference type="PANTHER" id="PTHR10882:SF0">
    <property type="entry name" value="DIPHTHINE METHYL ESTER SYNTHASE"/>
    <property type="match status" value="1"/>
</dbReference>
<feature type="binding site" evidence="1">
    <location>
        <begin position="76"/>
        <end position="77"/>
    </location>
    <ligand>
        <name>S-adenosyl-L-methionine</name>
        <dbReference type="ChEBI" id="CHEBI:59789"/>
    </ligand>
</feature>
<keyword evidence="3" id="KW-1185">Reference proteome</keyword>
<dbReference type="PIRSF" id="PIRSF036432">
    <property type="entry name" value="Diphthine_synth"/>
    <property type="match status" value="1"/>
</dbReference>
<comment type="caution">
    <text evidence="2">The sequence shown here is derived from an EMBL/GenBank/DDBJ whole genome shotgun (WGS) entry which is preliminary data.</text>
</comment>
<keyword evidence="1" id="KW-0949">S-adenosyl-L-methionine</keyword>
<dbReference type="Gene3D" id="3.40.1010.10">
    <property type="entry name" value="Cobalt-precorrin-4 Transmethylase, Domain 1"/>
    <property type="match status" value="1"/>
</dbReference>
<feature type="binding site" evidence="1">
    <location>
        <position position="213"/>
    </location>
    <ligand>
        <name>S-adenosyl-L-methionine</name>
        <dbReference type="ChEBI" id="CHEBI:59789"/>
    </ligand>
</feature>
<evidence type="ECO:0000313" key="3">
    <source>
        <dbReference type="Proteomes" id="UP000326759"/>
    </source>
</evidence>
<reference evidence="2 3" key="1">
    <citation type="journal article" date="2019" name="PLoS Biol.">
        <title>Sex chromosomes control vertical transmission of feminizing Wolbachia symbionts in an isopod.</title>
        <authorList>
            <person name="Becking T."/>
            <person name="Chebbi M.A."/>
            <person name="Giraud I."/>
            <person name="Moumen B."/>
            <person name="Laverre T."/>
            <person name="Caubet Y."/>
            <person name="Peccoud J."/>
            <person name="Gilbert C."/>
            <person name="Cordaux R."/>
        </authorList>
    </citation>
    <scope>NUCLEOTIDE SEQUENCE [LARGE SCALE GENOMIC DNA]</scope>
    <source>
        <strain evidence="2">ANa2</strain>
        <tissue evidence="2">Whole body excluding digestive tract and cuticle</tissue>
    </source>
</reference>
<dbReference type="AlphaFoldDB" id="A0A5N5TL13"/>
<dbReference type="SUPFAM" id="SSF53790">
    <property type="entry name" value="Tetrapyrrole methylase"/>
    <property type="match status" value="1"/>
</dbReference>
<evidence type="ECO:0000313" key="2">
    <source>
        <dbReference type="EMBL" id="KAB7506836.1"/>
    </source>
</evidence>
<dbReference type="InterPro" id="IPR014776">
    <property type="entry name" value="4pyrrole_Mease_sub2"/>
</dbReference>
<dbReference type="CDD" id="cd11647">
    <property type="entry name" value="DHP5_DphB"/>
    <property type="match status" value="1"/>
</dbReference>
<dbReference type="Proteomes" id="UP000326759">
    <property type="component" value="Unassembled WGS sequence"/>
</dbReference>
<dbReference type="Gene3D" id="3.30.950.10">
    <property type="entry name" value="Methyltransferase, Cobalt-precorrin-4 Transmethylase, Domain 2"/>
    <property type="match status" value="1"/>
</dbReference>
<proteinExistence type="predicted"/>
<dbReference type="NCBIfam" id="TIGR00522">
    <property type="entry name" value="dph5"/>
    <property type="match status" value="1"/>
</dbReference>
<dbReference type="InterPro" id="IPR035996">
    <property type="entry name" value="4pyrrol_Methylase_sf"/>
</dbReference>
<organism evidence="2 3">
    <name type="scientific">Armadillidium nasatum</name>
    <dbReference type="NCBI Taxonomy" id="96803"/>
    <lineage>
        <taxon>Eukaryota</taxon>
        <taxon>Metazoa</taxon>
        <taxon>Ecdysozoa</taxon>
        <taxon>Arthropoda</taxon>
        <taxon>Crustacea</taxon>
        <taxon>Multicrustacea</taxon>
        <taxon>Malacostraca</taxon>
        <taxon>Eumalacostraca</taxon>
        <taxon>Peracarida</taxon>
        <taxon>Isopoda</taxon>
        <taxon>Oniscidea</taxon>
        <taxon>Crinocheta</taxon>
        <taxon>Armadillidiidae</taxon>
        <taxon>Armadillidium</taxon>
    </lineage>
</organism>